<dbReference type="PRINTS" id="PR00092">
    <property type="entry name" value="TYROSINASE"/>
</dbReference>
<evidence type="ECO:0000259" key="4">
    <source>
        <dbReference type="PROSITE" id="PS00498"/>
    </source>
</evidence>
<keyword evidence="1" id="KW-0479">Metal-binding</keyword>
<evidence type="ECO:0000256" key="2">
    <source>
        <dbReference type="ARBA" id="ARBA00023002"/>
    </source>
</evidence>
<reference evidence="5" key="1">
    <citation type="journal article" date="2020" name="Mol. Plant Microbe Interact.">
        <title>Genome Sequence of the Biocontrol Agent Coniothyrium minitans strain Conio (IMI 134523).</title>
        <authorList>
            <person name="Patel D."/>
            <person name="Shittu T.A."/>
            <person name="Baroncelli R."/>
            <person name="Muthumeenakshi S."/>
            <person name="Osborne T.H."/>
            <person name="Janganan T.K."/>
            <person name="Sreenivasaprasad S."/>
        </authorList>
    </citation>
    <scope>NUCLEOTIDE SEQUENCE</scope>
    <source>
        <strain evidence="5">Conio</strain>
    </source>
</reference>
<evidence type="ECO:0000313" key="6">
    <source>
        <dbReference type="Proteomes" id="UP000756921"/>
    </source>
</evidence>
<dbReference type="PANTHER" id="PTHR11474">
    <property type="entry name" value="TYROSINASE FAMILY MEMBER"/>
    <property type="match status" value="1"/>
</dbReference>
<gene>
    <name evidence="5" type="ORF">PMIN01_08491</name>
</gene>
<accession>A0A9P6GF49</accession>
<evidence type="ECO:0000313" key="5">
    <source>
        <dbReference type="EMBL" id="KAF9734148.1"/>
    </source>
</evidence>
<comment type="caution">
    <text evidence="5">The sequence shown here is derived from an EMBL/GenBank/DDBJ whole genome shotgun (WGS) entry which is preliminary data.</text>
</comment>
<keyword evidence="6" id="KW-1185">Reference proteome</keyword>
<dbReference type="GO" id="GO:0016491">
    <property type="term" value="F:oxidoreductase activity"/>
    <property type="evidence" value="ECO:0007669"/>
    <property type="project" value="UniProtKB-KW"/>
</dbReference>
<sequence length="405" mass="45682">MVATACLVIISSVLVTIWAGPTKSAPFSLNRRSDGFPYPLDEVDKLEEDSLANFEAYLAKKPNSNGCTLETAARRQEWHDLTIPQREEYIRAVLCLQSKPPKADKKKYPGIMNRYDDFVLTHETQAMHLHSTPHLFPAHRVYVWAYEKALREECAYTGYQPYWNWGRTAADPINSPMFNGNMSSMGGNGGKSDYPGVMIHGAVFKPPYNMIPADIGGGCVTEGPFANMTVSLGPISKMMPDIPSNPQKDGYGHNPRCLRRDVNRYASAMLYANYTYNLITKANTVDLFQQNMLGIPEKNDWGVHMSGHYTIGGDPGGVSERRSFAPLSDFYSSPGDPLFWFHHGMVDRVWWIWQMQDPENRMNVLPDTPAKDDYVDLNWTANRTNTWDLLDSIGGMGGEFCYIYV</sequence>
<keyword evidence="2" id="KW-0560">Oxidoreductase</keyword>
<proteinExistence type="predicted"/>
<organism evidence="5 6">
    <name type="scientific">Paraphaeosphaeria minitans</name>
    <dbReference type="NCBI Taxonomy" id="565426"/>
    <lineage>
        <taxon>Eukaryota</taxon>
        <taxon>Fungi</taxon>
        <taxon>Dikarya</taxon>
        <taxon>Ascomycota</taxon>
        <taxon>Pezizomycotina</taxon>
        <taxon>Dothideomycetes</taxon>
        <taxon>Pleosporomycetidae</taxon>
        <taxon>Pleosporales</taxon>
        <taxon>Massarineae</taxon>
        <taxon>Didymosphaeriaceae</taxon>
        <taxon>Paraphaeosphaeria</taxon>
    </lineage>
</organism>
<dbReference type="InterPro" id="IPR002227">
    <property type="entry name" value="Tyrosinase_Cu-bd"/>
</dbReference>
<dbReference type="GO" id="GO:0046872">
    <property type="term" value="F:metal ion binding"/>
    <property type="evidence" value="ECO:0007669"/>
    <property type="project" value="UniProtKB-KW"/>
</dbReference>
<dbReference type="EMBL" id="WJXW01000008">
    <property type="protein sequence ID" value="KAF9734148.1"/>
    <property type="molecule type" value="Genomic_DNA"/>
</dbReference>
<dbReference type="OrthoDB" id="6132182at2759"/>
<feature type="signal peptide" evidence="3">
    <location>
        <begin position="1"/>
        <end position="19"/>
    </location>
</feature>
<keyword evidence="3" id="KW-0732">Signal</keyword>
<dbReference type="AlphaFoldDB" id="A0A9P6GF49"/>
<protein>
    <submittedName>
        <fullName evidence="5">Tyrosinase central domain-containing protein</fullName>
    </submittedName>
</protein>
<dbReference type="InterPro" id="IPR008922">
    <property type="entry name" value="Di-copper_centre_dom_sf"/>
</dbReference>
<feature type="domain" description="Tyrosinase copper-binding" evidence="4">
    <location>
        <begin position="336"/>
        <end position="347"/>
    </location>
</feature>
<dbReference type="PROSITE" id="PS00498">
    <property type="entry name" value="TYROSINASE_2"/>
    <property type="match status" value="1"/>
</dbReference>
<dbReference type="InterPro" id="IPR050316">
    <property type="entry name" value="Tyrosinase/Hemocyanin"/>
</dbReference>
<dbReference type="SUPFAM" id="SSF48056">
    <property type="entry name" value="Di-copper centre-containing domain"/>
    <property type="match status" value="1"/>
</dbReference>
<dbReference type="Proteomes" id="UP000756921">
    <property type="component" value="Unassembled WGS sequence"/>
</dbReference>
<dbReference type="Pfam" id="PF00264">
    <property type="entry name" value="Tyrosinase"/>
    <property type="match status" value="1"/>
</dbReference>
<dbReference type="Gene3D" id="1.10.1280.10">
    <property type="entry name" value="Di-copper center containing domain from catechol oxidase"/>
    <property type="match status" value="1"/>
</dbReference>
<evidence type="ECO:0000256" key="1">
    <source>
        <dbReference type="ARBA" id="ARBA00022723"/>
    </source>
</evidence>
<feature type="chain" id="PRO_5040508000" evidence="3">
    <location>
        <begin position="20"/>
        <end position="405"/>
    </location>
</feature>
<evidence type="ECO:0000256" key="3">
    <source>
        <dbReference type="SAM" id="SignalP"/>
    </source>
</evidence>
<dbReference type="PANTHER" id="PTHR11474:SF125">
    <property type="entry name" value="N-ACETYL-6-HYDROXYTRYPTOPHAN OXIDASE IVOB-RELATED"/>
    <property type="match status" value="1"/>
</dbReference>
<name>A0A9P6GF49_9PLEO</name>